<proteinExistence type="predicted"/>
<protein>
    <submittedName>
        <fullName evidence="2">Uncharacterized protein</fullName>
    </submittedName>
</protein>
<accession>A0A507BTV0</accession>
<sequence>MLTVKEPSSPTETSVLTDIPLNDIAKQPPPTSSADDLALRHAVLVLPDSDLFAHAQAGGLDRYDHTLSVHSDESESDIDQDGITRSKRHTSGSSKAVKEDSDDEDLQTQERTHRINTTSASRTISSGPLPYDQLRLDSNITSHPSRFNHSDARSFSQASLFDGPSSNSIKCKCFYSLMLVSARYMNNHVASVYPRDLVSFVACRGGHITCDKLASLKYCSIQCMYPDEYYKMA</sequence>
<reference evidence="4 5" key="1">
    <citation type="journal article" date="2019" name="Sci. Rep.">
        <title>Comparative genomics of chytrid fungi reveal insights into the obligate biotrophic and pathogenic lifestyle of Synchytrium endobioticum.</title>
        <authorList>
            <person name="van de Vossenberg B.T.L.H."/>
            <person name="Warris S."/>
            <person name="Nguyen H.D.T."/>
            <person name="van Gent-Pelzer M.P.E."/>
            <person name="Joly D.L."/>
            <person name="van de Geest H.C."/>
            <person name="Bonants P.J.M."/>
            <person name="Smith D.S."/>
            <person name="Levesque C.A."/>
            <person name="van der Lee T.A.J."/>
        </authorList>
    </citation>
    <scope>NUCLEOTIDE SEQUENCE [LARGE SCALE GENOMIC DNA]</scope>
    <source>
        <strain evidence="3 5">LEV6574</strain>
        <strain evidence="2 4">MB42</strain>
    </source>
</reference>
<evidence type="ECO:0000313" key="3">
    <source>
        <dbReference type="EMBL" id="TPX40712.1"/>
    </source>
</evidence>
<feature type="region of interest" description="Disordered" evidence="1">
    <location>
        <begin position="1"/>
        <end position="34"/>
    </location>
</feature>
<feature type="region of interest" description="Disordered" evidence="1">
    <location>
        <begin position="69"/>
        <end position="131"/>
    </location>
</feature>
<feature type="compositionally biased region" description="Polar residues" evidence="1">
    <location>
        <begin position="1"/>
        <end position="16"/>
    </location>
</feature>
<keyword evidence="4" id="KW-1185">Reference proteome</keyword>
<dbReference type="Proteomes" id="UP000320475">
    <property type="component" value="Unassembled WGS sequence"/>
</dbReference>
<dbReference type="EMBL" id="QEAN01000554">
    <property type="protein sequence ID" value="TPX32950.1"/>
    <property type="molecule type" value="Genomic_DNA"/>
</dbReference>
<gene>
    <name evidence="3" type="ORF">SeLEV6574_g06458</name>
    <name evidence="2" type="ORF">SeMB42_g07549</name>
</gene>
<dbReference type="AlphaFoldDB" id="A0A507BTV0"/>
<comment type="caution">
    <text evidence="2">The sequence shown here is derived from an EMBL/GenBank/DDBJ whole genome shotgun (WGS) entry which is preliminary data.</text>
</comment>
<evidence type="ECO:0000313" key="4">
    <source>
        <dbReference type="Proteomes" id="UP000317494"/>
    </source>
</evidence>
<name>A0A507BTV0_9FUNG</name>
<dbReference type="VEuPathDB" id="FungiDB:SeMB42_g07549"/>
<evidence type="ECO:0000313" key="2">
    <source>
        <dbReference type="EMBL" id="TPX32950.1"/>
    </source>
</evidence>
<organism evidence="2 4">
    <name type="scientific">Synchytrium endobioticum</name>
    <dbReference type="NCBI Taxonomy" id="286115"/>
    <lineage>
        <taxon>Eukaryota</taxon>
        <taxon>Fungi</taxon>
        <taxon>Fungi incertae sedis</taxon>
        <taxon>Chytridiomycota</taxon>
        <taxon>Chytridiomycota incertae sedis</taxon>
        <taxon>Chytridiomycetes</taxon>
        <taxon>Synchytriales</taxon>
        <taxon>Synchytriaceae</taxon>
        <taxon>Synchytrium</taxon>
    </lineage>
</organism>
<feature type="compositionally biased region" description="Polar residues" evidence="1">
    <location>
        <begin position="115"/>
        <end position="126"/>
    </location>
</feature>
<evidence type="ECO:0000313" key="5">
    <source>
        <dbReference type="Proteomes" id="UP000320475"/>
    </source>
</evidence>
<dbReference type="EMBL" id="QEAM01000367">
    <property type="protein sequence ID" value="TPX40712.1"/>
    <property type="molecule type" value="Genomic_DNA"/>
</dbReference>
<dbReference type="Proteomes" id="UP000317494">
    <property type="component" value="Unassembled WGS sequence"/>
</dbReference>
<evidence type="ECO:0000256" key="1">
    <source>
        <dbReference type="SAM" id="MobiDB-lite"/>
    </source>
</evidence>